<keyword evidence="2" id="KW-1185">Reference proteome</keyword>
<dbReference type="AlphaFoldDB" id="A0AAD3TEW6"/>
<dbReference type="EMBL" id="BSYO01000033">
    <property type="protein sequence ID" value="GMH27909.1"/>
    <property type="molecule type" value="Genomic_DNA"/>
</dbReference>
<protein>
    <submittedName>
        <fullName evidence="1">Uncharacterized protein</fullName>
    </submittedName>
</protein>
<proteinExistence type="predicted"/>
<name>A0AAD3TEW6_NEPGR</name>
<reference evidence="1" key="1">
    <citation type="submission" date="2023-05" db="EMBL/GenBank/DDBJ databases">
        <title>Nepenthes gracilis genome sequencing.</title>
        <authorList>
            <person name="Fukushima K."/>
        </authorList>
    </citation>
    <scope>NUCLEOTIDE SEQUENCE</scope>
    <source>
        <strain evidence="1">SING2019-196</strain>
    </source>
</reference>
<accession>A0AAD3TEW6</accession>
<evidence type="ECO:0000313" key="2">
    <source>
        <dbReference type="Proteomes" id="UP001279734"/>
    </source>
</evidence>
<evidence type="ECO:0000313" key="1">
    <source>
        <dbReference type="EMBL" id="GMH27909.1"/>
    </source>
</evidence>
<gene>
    <name evidence="1" type="ORF">Nepgr_029752</name>
</gene>
<dbReference type="Proteomes" id="UP001279734">
    <property type="component" value="Unassembled WGS sequence"/>
</dbReference>
<organism evidence="1 2">
    <name type="scientific">Nepenthes gracilis</name>
    <name type="common">Slender pitcher plant</name>
    <dbReference type="NCBI Taxonomy" id="150966"/>
    <lineage>
        <taxon>Eukaryota</taxon>
        <taxon>Viridiplantae</taxon>
        <taxon>Streptophyta</taxon>
        <taxon>Embryophyta</taxon>
        <taxon>Tracheophyta</taxon>
        <taxon>Spermatophyta</taxon>
        <taxon>Magnoliopsida</taxon>
        <taxon>eudicotyledons</taxon>
        <taxon>Gunneridae</taxon>
        <taxon>Pentapetalae</taxon>
        <taxon>Caryophyllales</taxon>
        <taxon>Nepenthaceae</taxon>
        <taxon>Nepenthes</taxon>
    </lineage>
</organism>
<comment type="caution">
    <text evidence="1">The sequence shown here is derived from an EMBL/GenBank/DDBJ whole genome shotgun (WGS) entry which is preliminary data.</text>
</comment>
<sequence length="86" mass="9815">MLRTGNLVAHDWSKNLEIKPDQKLAALFDKLRNHKIQHEEASCSCTRAHQSVMNLAFCTVSDLKSIMILHSTNTVISFPILFIVFF</sequence>